<dbReference type="Proteomes" id="UP000196877">
    <property type="component" value="Chromosome"/>
</dbReference>
<sequence>MSTIAFEKVGQAINDWYKVIKQHNKSRAAEMREEIEIALPNMKENQNVLIYFSLIDSRYKLMTEDYNESGELLNNIKAKALESNTDDMIQYYFYFFSGLYQFYKKNFVDAINFYKIAENRLHKVPDEIEKAEFHYQLAIAYYEIRQNFFSMSHTQKALDSFKAHEDYTNRVIKCKMLFAMNKVDLQEWDEAVDLYKDAILIAHKSNDKATEGLGYFNLGLAYERQNLLEKAKECFQNALSIPEHQESVYSIRSMYMLSRVFYKIESPSQAREWRIKALEFAEKVHEKVYQAKLNLIYYLYDQSNHTSFDTSMNLLKEKNLWSDVADLSENAAFFFKKQENTDLSSKYFEEACKAKDQILNLRRRIS</sequence>
<feature type="repeat" description="TPR" evidence="3">
    <location>
        <begin position="212"/>
        <end position="245"/>
    </location>
</feature>
<dbReference type="InterPro" id="IPR013105">
    <property type="entry name" value="TPR_2"/>
</dbReference>
<evidence type="ECO:0000256" key="3">
    <source>
        <dbReference type="PROSITE-ProRule" id="PRU00339"/>
    </source>
</evidence>
<dbReference type="EC" id="3.1.-.-" evidence="4"/>
<name>A0ABN5AJI9_9BACI</name>
<dbReference type="SMART" id="SM00028">
    <property type="entry name" value="TPR"/>
    <property type="match status" value="5"/>
</dbReference>
<dbReference type="PROSITE" id="PS50005">
    <property type="entry name" value="TPR"/>
    <property type="match status" value="1"/>
</dbReference>
<dbReference type="GO" id="GO:0016787">
    <property type="term" value="F:hydrolase activity"/>
    <property type="evidence" value="ECO:0007669"/>
    <property type="project" value="UniProtKB-KW"/>
</dbReference>
<dbReference type="InterPro" id="IPR011990">
    <property type="entry name" value="TPR-like_helical_dom_sf"/>
</dbReference>
<accession>A0ABN5AJI9</accession>
<dbReference type="SUPFAM" id="SSF48452">
    <property type="entry name" value="TPR-like"/>
    <property type="match status" value="1"/>
</dbReference>
<dbReference type="EMBL" id="CP021920">
    <property type="protein sequence ID" value="ASB89499.1"/>
    <property type="molecule type" value="Genomic_DNA"/>
</dbReference>
<keyword evidence="2 3" id="KW-0802">TPR repeat</keyword>
<dbReference type="Pfam" id="PF18801">
    <property type="entry name" value="RapH_N"/>
    <property type="match status" value="1"/>
</dbReference>
<reference evidence="4 5" key="1">
    <citation type="submission" date="2017-06" db="EMBL/GenBank/DDBJ databases">
        <title>Genome sequence of Bacillus sonorensis strain SRCM101395.</title>
        <authorList>
            <person name="Cho S.H."/>
        </authorList>
    </citation>
    <scope>NUCLEOTIDE SEQUENCE [LARGE SCALE GENOMIC DNA]</scope>
    <source>
        <strain evidence="4 5">SRCM101395</strain>
    </source>
</reference>
<dbReference type="GeneID" id="92853064"/>
<protein>
    <submittedName>
        <fullName evidence="4">Response regulator aspartate phosphatase</fullName>
        <ecNumber evidence="4">3.1.-.-</ecNumber>
    </submittedName>
</protein>
<keyword evidence="1" id="KW-0677">Repeat</keyword>
<dbReference type="PANTHER" id="PTHR10098:SF108">
    <property type="entry name" value="TETRATRICOPEPTIDE REPEAT PROTEIN 28"/>
    <property type="match status" value="1"/>
</dbReference>
<dbReference type="PANTHER" id="PTHR10098">
    <property type="entry name" value="RAPSYN-RELATED"/>
    <property type="match status" value="1"/>
</dbReference>
<keyword evidence="4" id="KW-0378">Hydrolase</keyword>
<organism evidence="4 5">
    <name type="scientific">Bacillus sonorensis</name>
    <dbReference type="NCBI Taxonomy" id="119858"/>
    <lineage>
        <taxon>Bacteria</taxon>
        <taxon>Bacillati</taxon>
        <taxon>Bacillota</taxon>
        <taxon>Bacilli</taxon>
        <taxon>Bacillales</taxon>
        <taxon>Bacillaceae</taxon>
        <taxon>Bacillus</taxon>
    </lineage>
</organism>
<dbReference type="RefSeq" id="WP_006638059.1">
    <property type="nucleotide sequence ID" value="NZ_BORD01000004.1"/>
</dbReference>
<proteinExistence type="predicted"/>
<evidence type="ECO:0000256" key="2">
    <source>
        <dbReference type="ARBA" id="ARBA00022803"/>
    </source>
</evidence>
<evidence type="ECO:0000313" key="4">
    <source>
        <dbReference type="EMBL" id="ASB89499.1"/>
    </source>
</evidence>
<evidence type="ECO:0000313" key="5">
    <source>
        <dbReference type="Proteomes" id="UP000196877"/>
    </source>
</evidence>
<dbReference type="InterPro" id="IPR019734">
    <property type="entry name" value="TPR_rpt"/>
</dbReference>
<evidence type="ECO:0000256" key="1">
    <source>
        <dbReference type="ARBA" id="ARBA00022737"/>
    </source>
</evidence>
<dbReference type="Pfam" id="PF07719">
    <property type="entry name" value="TPR_2"/>
    <property type="match status" value="1"/>
</dbReference>
<gene>
    <name evidence="4" type="ORF">S101395_02992</name>
</gene>
<dbReference type="Gene3D" id="1.25.40.10">
    <property type="entry name" value="Tetratricopeptide repeat domain"/>
    <property type="match status" value="1"/>
</dbReference>
<keyword evidence="5" id="KW-1185">Reference proteome</keyword>